<protein>
    <submittedName>
        <fullName evidence="1">Uncharacterized protein</fullName>
    </submittedName>
</protein>
<sequence>MSVASAAPEGETAGAESRARAASGHWRRPPPPTVNPAGLAPPRPTAERRGASGRGGCRDRPKMAERLGSVPAFGPESHSLLRC</sequence>
<accession>A0ACB0F4X7</accession>
<organism evidence="1 2">
    <name type="scientific">Rangifer tarandus platyrhynchus</name>
    <name type="common">Svalbard reindeer</name>
    <dbReference type="NCBI Taxonomy" id="3082113"/>
    <lineage>
        <taxon>Eukaryota</taxon>
        <taxon>Metazoa</taxon>
        <taxon>Chordata</taxon>
        <taxon>Craniata</taxon>
        <taxon>Vertebrata</taxon>
        <taxon>Euteleostomi</taxon>
        <taxon>Mammalia</taxon>
        <taxon>Eutheria</taxon>
        <taxon>Laurasiatheria</taxon>
        <taxon>Artiodactyla</taxon>
        <taxon>Ruminantia</taxon>
        <taxon>Pecora</taxon>
        <taxon>Cervidae</taxon>
        <taxon>Odocoileinae</taxon>
        <taxon>Rangifer</taxon>
    </lineage>
</organism>
<evidence type="ECO:0000313" key="1">
    <source>
        <dbReference type="EMBL" id="CAI9707568.1"/>
    </source>
</evidence>
<proteinExistence type="predicted"/>
<gene>
    <name evidence="1" type="ORF">MRATA1EN3_LOCUS18781</name>
</gene>
<dbReference type="Proteomes" id="UP001162501">
    <property type="component" value="Chromosome 30"/>
</dbReference>
<evidence type="ECO:0000313" key="2">
    <source>
        <dbReference type="Proteomes" id="UP001162501"/>
    </source>
</evidence>
<reference evidence="1" key="1">
    <citation type="submission" date="2023-05" db="EMBL/GenBank/DDBJ databases">
        <authorList>
            <consortium name="ELIXIR-Norway"/>
        </authorList>
    </citation>
    <scope>NUCLEOTIDE SEQUENCE</scope>
</reference>
<dbReference type="EMBL" id="OX596114">
    <property type="protein sequence ID" value="CAI9707568.1"/>
    <property type="molecule type" value="Genomic_DNA"/>
</dbReference>
<name>A0ACB0F4X7_RANTA</name>